<evidence type="ECO:0000313" key="1">
    <source>
        <dbReference type="EMBL" id="KDR10378.1"/>
    </source>
</evidence>
<evidence type="ECO:0000313" key="2">
    <source>
        <dbReference type="Proteomes" id="UP000027135"/>
    </source>
</evidence>
<sequence>MVGERKEEQQYYDEEKIYSQILRPSAIGLHRLCLVCIGTGCTNMSCMKQTMLDGTAHLCVAMNRDCVF</sequence>
<dbReference type="Proteomes" id="UP000027135">
    <property type="component" value="Unassembled WGS sequence"/>
</dbReference>
<accession>A0A067QWI8</accession>
<protein>
    <submittedName>
        <fullName evidence="1">Uncharacterized protein</fullName>
    </submittedName>
</protein>
<gene>
    <name evidence="1" type="ORF">L798_15551</name>
</gene>
<name>A0A067QWI8_ZOONE</name>
<dbReference type="EMBL" id="KK853168">
    <property type="protein sequence ID" value="KDR10378.1"/>
    <property type="molecule type" value="Genomic_DNA"/>
</dbReference>
<organism evidence="1 2">
    <name type="scientific">Zootermopsis nevadensis</name>
    <name type="common">Dampwood termite</name>
    <dbReference type="NCBI Taxonomy" id="136037"/>
    <lineage>
        <taxon>Eukaryota</taxon>
        <taxon>Metazoa</taxon>
        <taxon>Ecdysozoa</taxon>
        <taxon>Arthropoda</taxon>
        <taxon>Hexapoda</taxon>
        <taxon>Insecta</taxon>
        <taxon>Pterygota</taxon>
        <taxon>Neoptera</taxon>
        <taxon>Polyneoptera</taxon>
        <taxon>Dictyoptera</taxon>
        <taxon>Blattodea</taxon>
        <taxon>Blattoidea</taxon>
        <taxon>Termitoidae</taxon>
        <taxon>Termopsidae</taxon>
        <taxon>Zootermopsis</taxon>
    </lineage>
</organism>
<proteinExistence type="predicted"/>
<keyword evidence="2" id="KW-1185">Reference proteome</keyword>
<reference evidence="1 2" key="1">
    <citation type="journal article" date="2014" name="Nat. Commun.">
        <title>Molecular traces of alternative social organization in a termite genome.</title>
        <authorList>
            <person name="Terrapon N."/>
            <person name="Li C."/>
            <person name="Robertson H.M."/>
            <person name="Ji L."/>
            <person name="Meng X."/>
            <person name="Booth W."/>
            <person name="Chen Z."/>
            <person name="Childers C.P."/>
            <person name="Glastad K.M."/>
            <person name="Gokhale K."/>
            <person name="Gowin J."/>
            <person name="Gronenberg W."/>
            <person name="Hermansen R.A."/>
            <person name="Hu H."/>
            <person name="Hunt B.G."/>
            <person name="Huylmans A.K."/>
            <person name="Khalil S.M."/>
            <person name="Mitchell R.D."/>
            <person name="Munoz-Torres M.C."/>
            <person name="Mustard J.A."/>
            <person name="Pan H."/>
            <person name="Reese J.T."/>
            <person name="Scharf M.E."/>
            <person name="Sun F."/>
            <person name="Vogel H."/>
            <person name="Xiao J."/>
            <person name="Yang W."/>
            <person name="Yang Z."/>
            <person name="Yang Z."/>
            <person name="Zhou J."/>
            <person name="Zhu J."/>
            <person name="Brent C.S."/>
            <person name="Elsik C.G."/>
            <person name="Goodisman M.A."/>
            <person name="Liberles D.A."/>
            <person name="Roe R.M."/>
            <person name="Vargo E.L."/>
            <person name="Vilcinskas A."/>
            <person name="Wang J."/>
            <person name="Bornberg-Bauer E."/>
            <person name="Korb J."/>
            <person name="Zhang G."/>
            <person name="Liebig J."/>
        </authorList>
    </citation>
    <scope>NUCLEOTIDE SEQUENCE [LARGE SCALE GENOMIC DNA]</scope>
    <source>
        <tissue evidence="1">Whole organism</tissue>
    </source>
</reference>
<dbReference type="AlphaFoldDB" id="A0A067QWI8"/>
<dbReference type="InParanoid" id="A0A067QWI8"/>